<gene>
    <name evidence="1" type="ORF">HID58_072109</name>
</gene>
<organism evidence="1 2">
    <name type="scientific">Brassica napus</name>
    <name type="common">Rape</name>
    <dbReference type="NCBI Taxonomy" id="3708"/>
    <lineage>
        <taxon>Eukaryota</taxon>
        <taxon>Viridiplantae</taxon>
        <taxon>Streptophyta</taxon>
        <taxon>Embryophyta</taxon>
        <taxon>Tracheophyta</taxon>
        <taxon>Spermatophyta</taxon>
        <taxon>Magnoliopsida</taxon>
        <taxon>eudicotyledons</taxon>
        <taxon>Gunneridae</taxon>
        <taxon>Pentapetalae</taxon>
        <taxon>rosids</taxon>
        <taxon>malvids</taxon>
        <taxon>Brassicales</taxon>
        <taxon>Brassicaceae</taxon>
        <taxon>Brassiceae</taxon>
        <taxon>Brassica</taxon>
    </lineage>
</organism>
<name>A0ABQ7Z3R6_BRANA</name>
<protein>
    <submittedName>
        <fullName evidence="1">Uncharacterized protein</fullName>
    </submittedName>
</protein>
<evidence type="ECO:0000313" key="2">
    <source>
        <dbReference type="Proteomes" id="UP000824890"/>
    </source>
</evidence>
<keyword evidence="2" id="KW-1185">Reference proteome</keyword>
<comment type="caution">
    <text evidence="1">The sequence shown here is derived from an EMBL/GenBank/DDBJ whole genome shotgun (WGS) entry which is preliminary data.</text>
</comment>
<accession>A0ABQ7Z3R6</accession>
<sequence>LSTTASRSSPRNHSYYTCLHSSFLGSVWSIRARLVQLPANPSAKLCNIPANSSSCSSSPANPVAQVASRHTSFMGARLWSEIQLIIPALATILPGSLLI</sequence>
<reference evidence="1 2" key="1">
    <citation type="submission" date="2021-05" db="EMBL/GenBank/DDBJ databases">
        <title>Genome Assembly of Synthetic Allotetraploid Brassica napus Reveals Homoeologous Exchanges between Subgenomes.</title>
        <authorList>
            <person name="Davis J.T."/>
        </authorList>
    </citation>
    <scope>NUCLEOTIDE SEQUENCE [LARGE SCALE GENOMIC DNA]</scope>
    <source>
        <strain evidence="2">cv. Da-Ae</strain>
        <tissue evidence="1">Seedling</tissue>
    </source>
</reference>
<evidence type="ECO:0000313" key="1">
    <source>
        <dbReference type="EMBL" id="KAH0874747.1"/>
    </source>
</evidence>
<proteinExistence type="predicted"/>
<feature type="non-terminal residue" evidence="1">
    <location>
        <position position="1"/>
    </location>
</feature>
<dbReference type="Proteomes" id="UP000824890">
    <property type="component" value="Unassembled WGS sequence"/>
</dbReference>
<dbReference type="EMBL" id="JAGKQM010000016">
    <property type="protein sequence ID" value="KAH0874747.1"/>
    <property type="molecule type" value="Genomic_DNA"/>
</dbReference>